<comment type="caution">
    <text evidence="2">The sequence shown here is derived from an EMBL/GenBank/DDBJ whole genome shotgun (WGS) entry which is preliminary data.</text>
</comment>
<name>A0A0F9C7N5_9ZZZZ</name>
<dbReference type="AlphaFoldDB" id="A0A0F9C7N5"/>
<organism evidence="2">
    <name type="scientific">marine sediment metagenome</name>
    <dbReference type="NCBI Taxonomy" id="412755"/>
    <lineage>
        <taxon>unclassified sequences</taxon>
        <taxon>metagenomes</taxon>
        <taxon>ecological metagenomes</taxon>
    </lineage>
</organism>
<dbReference type="EMBL" id="LAZR01048117">
    <property type="protein sequence ID" value="KKK92666.1"/>
    <property type="molecule type" value="Genomic_DNA"/>
</dbReference>
<accession>A0A0F9C7N5</accession>
<keyword evidence="1" id="KW-0812">Transmembrane</keyword>
<evidence type="ECO:0000256" key="1">
    <source>
        <dbReference type="SAM" id="Phobius"/>
    </source>
</evidence>
<gene>
    <name evidence="2" type="ORF">LCGC14_2700660</name>
</gene>
<feature type="non-terminal residue" evidence="2">
    <location>
        <position position="1"/>
    </location>
</feature>
<sequence length="123" mass="13723">KGLSNLEQRRFEAQPLFPFCSGCSLGKRRMNGPGSYVVYKRPGTSELVRIYCPAAPGTLLCQGMRDRERAKLKQTYGRNVAVWVEDVGEEQYVAFGPVLFGTIVGVLTSLFLSAIHKQPKREV</sequence>
<evidence type="ECO:0000313" key="2">
    <source>
        <dbReference type="EMBL" id="KKK92666.1"/>
    </source>
</evidence>
<keyword evidence="1" id="KW-0472">Membrane</keyword>
<feature type="transmembrane region" description="Helical" evidence="1">
    <location>
        <begin position="92"/>
        <end position="115"/>
    </location>
</feature>
<protein>
    <submittedName>
        <fullName evidence="2">Uncharacterized protein</fullName>
    </submittedName>
</protein>
<reference evidence="2" key="1">
    <citation type="journal article" date="2015" name="Nature">
        <title>Complex archaea that bridge the gap between prokaryotes and eukaryotes.</title>
        <authorList>
            <person name="Spang A."/>
            <person name="Saw J.H."/>
            <person name="Jorgensen S.L."/>
            <person name="Zaremba-Niedzwiedzka K."/>
            <person name="Martijn J."/>
            <person name="Lind A.E."/>
            <person name="van Eijk R."/>
            <person name="Schleper C."/>
            <person name="Guy L."/>
            <person name="Ettema T.J."/>
        </authorList>
    </citation>
    <scope>NUCLEOTIDE SEQUENCE</scope>
</reference>
<keyword evidence="1" id="KW-1133">Transmembrane helix</keyword>
<proteinExistence type="predicted"/>